<feature type="transmembrane region" description="Helical" evidence="1">
    <location>
        <begin position="76"/>
        <end position="97"/>
    </location>
</feature>
<protein>
    <recommendedName>
        <fullName evidence="4">SPW repeat-containing protein</fullName>
    </recommendedName>
</protein>
<evidence type="ECO:0008006" key="4">
    <source>
        <dbReference type="Google" id="ProtNLM"/>
    </source>
</evidence>
<feature type="transmembrane region" description="Helical" evidence="1">
    <location>
        <begin position="49"/>
        <end position="70"/>
    </location>
</feature>
<evidence type="ECO:0000256" key="1">
    <source>
        <dbReference type="SAM" id="Phobius"/>
    </source>
</evidence>
<sequence length="107" mass="10885">MLIVGTLLFPLVARELPSAAPTWLSVVSIVGFAYAACHQGRTRRPVSQGAVAATAAFILILPLLLLGPVADEPGPLLLTAATAPATGAVVGGAFVLAGKLNGSWRKQ</sequence>
<proteinExistence type="predicted"/>
<dbReference type="RefSeq" id="WP_345394475.1">
    <property type="nucleotide sequence ID" value="NZ_BAABLA010000022.1"/>
</dbReference>
<evidence type="ECO:0000313" key="2">
    <source>
        <dbReference type="EMBL" id="MFC6867073.1"/>
    </source>
</evidence>
<feature type="transmembrane region" description="Helical" evidence="1">
    <location>
        <begin position="20"/>
        <end position="37"/>
    </location>
</feature>
<name>A0ABW2BW42_9PSEU</name>
<organism evidence="2 3">
    <name type="scientific">Haloechinothrix salitolerans</name>
    <dbReference type="NCBI Taxonomy" id="926830"/>
    <lineage>
        <taxon>Bacteria</taxon>
        <taxon>Bacillati</taxon>
        <taxon>Actinomycetota</taxon>
        <taxon>Actinomycetes</taxon>
        <taxon>Pseudonocardiales</taxon>
        <taxon>Pseudonocardiaceae</taxon>
        <taxon>Haloechinothrix</taxon>
    </lineage>
</organism>
<keyword evidence="1" id="KW-1133">Transmembrane helix</keyword>
<reference evidence="3" key="1">
    <citation type="journal article" date="2019" name="Int. J. Syst. Evol. Microbiol.">
        <title>The Global Catalogue of Microorganisms (GCM) 10K type strain sequencing project: providing services to taxonomists for standard genome sequencing and annotation.</title>
        <authorList>
            <consortium name="The Broad Institute Genomics Platform"/>
            <consortium name="The Broad Institute Genome Sequencing Center for Infectious Disease"/>
            <person name="Wu L."/>
            <person name="Ma J."/>
        </authorList>
    </citation>
    <scope>NUCLEOTIDE SEQUENCE [LARGE SCALE GENOMIC DNA]</scope>
    <source>
        <strain evidence="3">KCTC 32255</strain>
    </source>
</reference>
<evidence type="ECO:0000313" key="3">
    <source>
        <dbReference type="Proteomes" id="UP001596337"/>
    </source>
</evidence>
<gene>
    <name evidence="2" type="ORF">ACFQGD_07930</name>
</gene>
<keyword evidence="1" id="KW-0472">Membrane</keyword>
<keyword evidence="3" id="KW-1185">Reference proteome</keyword>
<comment type="caution">
    <text evidence="2">The sequence shown here is derived from an EMBL/GenBank/DDBJ whole genome shotgun (WGS) entry which is preliminary data.</text>
</comment>
<keyword evidence="1" id="KW-0812">Transmembrane</keyword>
<dbReference type="EMBL" id="JBHSXX010000001">
    <property type="protein sequence ID" value="MFC6867073.1"/>
    <property type="molecule type" value="Genomic_DNA"/>
</dbReference>
<accession>A0ABW2BW42</accession>
<dbReference type="Proteomes" id="UP001596337">
    <property type="component" value="Unassembled WGS sequence"/>
</dbReference>